<comment type="caution">
    <text evidence="2">The sequence shown here is derived from an EMBL/GenBank/DDBJ whole genome shotgun (WGS) entry which is preliminary data.</text>
</comment>
<dbReference type="Proteomes" id="UP001519667">
    <property type="component" value="Unassembled WGS sequence"/>
</dbReference>
<keyword evidence="3" id="KW-1185">Reference proteome</keyword>
<reference evidence="2 3" key="1">
    <citation type="submission" date="2021-04" db="EMBL/GenBank/DDBJ databases">
        <title>Pseudomonas boanensis sp. nov., a bacterium isolated from river water used for household purposes in Boane District, Mozambique.</title>
        <authorList>
            <person name="Nicklasson M."/>
            <person name="Martin-Rodriguez A.J."/>
            <person name="Thorell K."/>
            <person name="Neves L."/>
            <person name="Mussagy A."/>
            <person name="Rydberg H.A."/>
            <person name="Hernroth B."/>
            <person name="Svensson-Stadler L."/>
            <person name="Sjoling A."/>
        </authorList>
    </citation>
    <scope>NUCLEOTIDE SEQUENCE [LARGE SCALE GENOMIC DNA]</scope>
    <source>
        <strain evidence="2 3">DB1</strain>
    </source>
</reference>
<evidence type="ECO:0000256" key="1">
    <source>
        <dbReference type="SAM" id="SignalP"/>
    </source>
</evidence>
<dbReference type="EMBL" id="JAGTIS010000005">
    <property type="protein sequence ID" value="MBT8766776.1"/>
    <property type="molecule type" value="Genomic_DNA"/>
</dbReference>
<feature type="signal peptide" evidence="1">
    <location>
        <begin position="1"/>
        <end position="22"/>
    </location>
</feature>
<feature type="chain" id="PRO_5045993237" evidence="1">
    <location>
        <begin position="23"/>
        <end position="167"/>
    </location>
</feature>
<name>A0ABS5XHZ3_9GAMM</name>
<sequence length="167" mass="18053">MKQRSLALLCALSLHLSSPAQAGPLYRCIDTGGRTTFTHLGCPADSEAHEHRLGASNLIQGHRVSGEPSSALLPRAPSAPEEMSREIVVVGEQDVVCGNLITPTERRQAIIKRQARAGMTRSDVESALGKPDKISSRNGQLRYHYQARKGASHQVSFDEAGCVKEGR</sequence>
<organism evidence="2 3">
    <name type="scientific">Metapseudomonas boanensis</name>
    <dbReference type="NCBI Taxonomy" id="2822138"/>
    <lineage>
        <taxon>Bacteria</taxon>
        <taxon>Pseudomonadati</taxon>
        <taxon>Pseudomonadota</taxon>
        <taxon>Gammaproteobacteria</taxon>
        <taxon>Pseudomonadales</taxon>
        <taxon>Pseudomonadaceae</taxon>
        <taxon>Metapseudomonas</taxon>
    </lineage>
</organism>
<protein>
    <submittedName>
        <fullName evidence="2">DUF4124 domain-containing protein</fullName>
    </submittedName>
</protein>
<evidence type="ECO:0000313" key="2">
    <source>
        <dbReference type="EMBL" id="MBT8766776.1"/>
    </source>
</evidence>
<gene>
    <name evidence="2" type="ORF">J7302_11675</name>
</gene>
<evidence type="ECO:0000313" key="3">
    <source>
        <dbReference type="Proteomes" id="UP001519667"/>
    </source>
</evidence>
<keyword evidence="1" id="KW-0732">Signal</keyword>
<proteinExistence type="predicted"/>
<accession>A0ABS5XHZ3</accession>